<dbReference type="VEuPathDB" id="TrichDB:TRFO_29094"/>
<organism evidence="3 4">
    <name type="scientific">Tritrichomonas foetus</name>
    <dbReference type="NCBI Taxonomy" id="1144522"/>
    <lineage>
        <taxon>Eukaryota</taxon>
        <taxon>Metamonada</taxon>
        <taxon>Parabasalia</taxon>
        <taxon>Tritrichomonadida</taxon>
        <taxon>Tritrichomonadidae</taxon>
        <taxon>Tritrichomonas</taxon>
    </lineage>
</organism>
<keyword evidence="1" id="KW-0175">Coiled coil</keyword>
<evidence type="ECO:0000256" key="2">
    <source>
        <dbReference type="SAM" id="MobiDB-lite"/>
    </source>
</evidence>
<gene>
    <name evidence="3" type="ORF">TRFO_29094</name>
</gene>
<protein>
    <submittedName>
        <fullName evidence="3">Uncharacterized protein</fullName>
    </submittedName>
</protein>
<name>A0A1J4JX16_9EUKA</name>
<dbReference type="GeneID" id="94841279"/>
<feature type="region of interest" description="Disordered" evidence="2">
    <location>
        <begin position="201"/>
        <end position="223"/>
    </location>
</feature>
<evidence type="ECO:0000313" key="4">
    <source>
        <dbReference type="Proteomes" id="UP000179807"/>
    </source>
</evidence>
<evidence type="ECO:0000313" key="3">
    <source>
        <dbReference type="EMBL" id="OHT03539.1"/>
    </source>
</evidence>
<evidence type="ECO:0000256" key="1">
    <source>
        <dbReference type="SAM" id="Coils"/>
    </source>
</evidence>
<proteinExistence type="predicted"/>
<dbReference type="RefSeq" id="XP_068356675.1">
    <property type="nucleotide sequence ID" value="XM_068506575.1"/>
</dbReference>
<sequence length="309" mass="36314">MSDHIQLFPYAFDLTTLMIHGRQTNPLIKDFLKQIQNNPKFADLQNTDENLHTGEYNEFNMIETQLDEDSKIEKINSNILSHKNDKTDELYEELKDYPIKRASTRDQELNEILKEERKKRIEIEKQKTLQLQKRKEQFKAVKPEDLQQMEQEHNDKVKSIYQSTYMKEISKQKQSPNDVAKNNRALLVEFGKETVEINRKTISRKQKPKAVQENPEKPPPPFAADLSEWTQRINTEIKELASLKEEVFADEHREINVEGLYDVLVDPALNGTDVKGPDYHMQFAMLFQKLENAELKIKDLEEKTDNVVQ</sequence>
<dbReference type="AlphaFoldDB" id="A0A1J4JX16"/>
<feature type="coiled-coil region" evidence="1">
    <location>
        <begin position="99"/>
        <end position="126"/>
    </location>
</feature>
<dbReference type="Proteomes" id="UP000179807">
    <property type="component" value="Unassembled WGS sequence"/>
</dbReference>
<accession>A0A1J4JX16</accession>
<keyword evidence="4" id="KW-1185">Reference proteome</keyword>
<reference evidence="3" key="1">
    <citation type="submission" date="2016-10" db="EMBL/GenBank/DDBJ databases">
        <authorList>
            <person name="Benchimol M."/>
            <person name="Almeida L.G."/>
            <person name="Vasconcelos A.T."/>
            <person name="Perreira-Neves A."/>
            <person name="Rosa I.A."/>
            <person name="Tasca T."/>
            <person name="Bogo M.R."/>
            <person name="de Souza W."/>
        </authorList>
    </citation>
    <scope>NUCLEOTIDE SEQUENCE [LARGE SCALE GENOMIC DNA]</scope>
    <source>
        <strain evidence="3">K</strain>
    </source>
</reference>
<comment type="caution">
    <text evidence="3">The sequence shown here is derived from an EMBL/GenBank/DDBJ whole genome shotgun (WGS) entry which is preliminary data.</text>
</comment>
<dbReference type="EMBL" id="MLAK01000824">
    <property type="protein sequence ID" value="OHT03539.1"/>
    <property type="molecule type" value="Genomic_DNA"/>
</dbReference>